<feature type="region of interest" description="Disordered" evidence="1">
    <location>
        <begin position="1"/>
        <end position="92"/>
    </location>
</feature>
<dbReference type="Proteomes" id="UP001286313">
    <property type="component" value="Unassembled WGS sequence"/>
</dbReference>
<sequence length="92" mass="9709">MNGRVPKARDWSRARGPMMGRGPGAHDGSTTRGPVIVRGPGGPGSLGSPRDGHQSGHLSSLSPTSHASPTHSKQDIPSNLWPSFDLFPNQDF</sequence>
<evidence type="ECO:0000313" key="2">
    <source>
        <dbReference type="EMBL" id="KAK3868633.1"/>
    </source>
</evidence>
<reference evidence="2" key="1">
    <citation type="submission" date="2023-10" db="EMBL/GenBank/DDBJ databases">
        <title>Genome assemblies of two species of porcelain crab, Petrolisthes cinctipes and Petrolisthes manimaculis (Anomura: Porcellanidae).</title>
        <authorList>
            <person name="Angst P."/>
        </authorList>
    </citation>
    <scope>NUCLEOTIDE SEQUENCE</scope>
    <source>
        <strain evidence="2">PB745_01</strain>
        <tissue evidence="2">Gill</tissue>
    </source>
</reference>
<name>A0AAE1F7G9_PETCI</name>
<gene>
    <name evidence="2" type="ORF">Pcinc_025996</name>
</gene>
<accession>A0AAE1F7G9</accession>
<evidence type="ECO:0000256" key="1">
    <source>
        <dbReference type="SAM" id="MobiDB-lite"/>
    </source>
</evidence>
<keyword evidence="3" id="KW-1185">Reference proteome</keyword>
<dbReference type="AlphaFoldDB" id="A0AAE1F7G9"/>
<proteinExistence type="predicted"/>
<organism evidence="2 3">
    <name type="scientific">Petrolisthes cinctipes</name>
    <name type="common">Flat porcelain crab</name>
    <dbReference type="NCBI Taxonomy" id="88211"/>
    <lineage>
        <taxon>Eukaryota</taxon>
        <taxon>Metazoa</taxon>
        <taxon>Ecdysozoa</taxon>
        <taxon>Arthropoda</taxon>
        <taxon>Crustacea</taxon>
        <taxon>Multicrustacea</taxon>
        <taxon>Malacostraca</taxon>
        <taxon>Eumalacostraca</taxon>
        <taxon>Eucarida</taxon>
        <taxon>Decapoda</taxon>
        <taxon>Pleocyemata</taxon>
        <taxon>Anomura</taxon>
        <taxon>Galatheoidea</taxon>
        <taxon>Porcellanidae</taxon>
        <taxon>Petrolisthes</taxon>
    </lineage>
</organism>
<evidence type="ECO:0000313" key="3">
    <source>
        <dbReference type="Proteomes" id="UP001286313"/>
    </source>
</evidence>
<feature type="compositionally biased region" description="Polar residues" evidence="1">
    <location>
        <begin position="56"/>
        <end position="81"/>
    </location>
</feature>
<dbReference type="EMBL" id="JAWQEG010002969">
    <property type="protein sequence ID" value="KAK3868633.1"/>
    <property type="molecule type" value="Genomic_DNA"/>
</dbReference>
<comment type="caution">
    <text evidence="2">The sequence shown here is derived from an EMBL/GenBank/DDBJ whole genome shotgun (WGS) entry which is preliminary data.</text>
</comment>
<protein>
    <submittedName>
        <fullName evidence="2">Uncharacterized protein</fullName>
    </submittedName>
</protein>